<dbReference type="EMBL" id="UYJE01008256">
    <property type="protein sequence ID" value="VDI62472.1"/>
    <property type="molecule type" value="Genomic_DNA"/>
</dbReference>
<evidence type="ECO:0000313" key="2">
    <source>
        <dbReference type="Proteomes" id="UP000596742"/>
    </source>
</evidence>
<sequence length="104" mass="11809">MAIPWTDDTNQDTEQLGIGTDELDSQSNFTHYNFVSQSRSVGELRIQFNTERQDDDSFIGTTHSSEDVGTAERKLGAEIKVKLFHMQTKAFHTCNNSMQSCCVW</sequence>
<name>A0A8B6GDK1_MYTGA</name>
<dbReference type="AlphaFoldDB" id="A0A8B6GDK1"/>
<comment type="caution">
    <text evidence="1">The sequence shown here is derived from an EMBL/GenBank/DDBJ whole genome shotgun (WGS) entry which is preliminary data.</text>
</comment>
<evidence type="ECO:0000313" key="1">
    <source>
        <dbReference type="EMBL" id="VDI62472.1"/>
    </source>
</evidence>
<keyword evidence="2" id="KW-1185">Reference proteome</keyword>
<dbReference type="EMBL" id="UYJE01008256">
    <property type="protein sequence ID" value="VDI62471.1"/>
    <property type="molecule type" value="Genomic_DNA"/>
</dbReference>
<reference evidence="1" key="1">
    <citation type="submission" date="2018-11" db="EMBL/GenBank/DDBJ databases">
        <authorList>
            <person name="Alioto T."/>
            <person name="Alioto T."/>
        </authorList>
    </citation>
    <scope>NUCLEOTIDE SEQUENCE</scope>
</reference>
<gene>
    <name evidence="1" type="ORF">MGAL_10B021620</name>
</gene>
<organism evidence="1 2">
    <name type="scientific">Mytilus galloprovincialis</name>
    <name type="common">Mediterranean mussel</name>
    <dbReference type="NCBI Taxonomy" id="29158"/>
    <lineage>
        <taxon>Eukaryota</taxon>
        <taxon>Metazoa</taxon>
        <taxon>Spiralia</taxon>
        <taxon>Lophotrochozoa</taxon>
        <taxon>Mollusca</taxon>
        <taxon>Bivalvia</taxon>
        <taxon>Autobranchia</taxon>
        <taxon>Pteriomorphia</taxon>
        <taxon>Mytilida</taxon>
        <taxon>Mytiloidea</taxon>
        <taxon>Mytilidae</taxon>
        <taxon>Mytilinae</taxon>
        <taxon>Mytilus</taxon>
    </lineage>
</organism>
<dbReference type="Proteomes" id="UP000596742">
    <property type="component" value="Unassembled WGS sequence"/>
</dbReference>
<protein>
    <submittedName>
        <fullName evidence="1">Uncharacterized protein</fullName>
    </submittedName>
</protein>
<accession>A0A8B6GDK1</accession>
<proteinExistence type="predicted"/>